<evidence type="ECO:0000313" key="4">
    <source>
        <dbReference type="Proteomes" id="UP000549394"/>
    </source>
</evidence>
<dbReference type="OrthoDB" id="365640at2759"/>
<accession>A0A7I8WBZ0</accession>
<dbReference type="GO" id="GO:0005814">
    <property type="term" value="C:centriole"/>
    <property type="evidence" value="ECO:0007669"/>
    <property type="project" value="TreeGrafter"/>
</dbReference>
<protein>
    <submittedName>
        <fullName evidence="3">DgyrCDS13829</fullName>
    </submittedName>
</protein>
<feature type="region of interest" description="Disordered" evidence="2">
    <location>
        <begin position="301"/>
        <end position="320"/>
    </location>
</feature>
<evidence type="ECO:0000313" key="3">
    <source>
        <dbReference type="EMBL" id="CAD5125628.1"/>
    </source>
</evidence>
<dbReference type="Proteomes" id="UP000549394">
    <property type="component" value="Unassembled WGS sequence"/>
</dbReference>
<comment type="similarity">
    <text evidence="1">Belongs to the FAM154 family.</text>
</comment>
<dbReference type="PANTHER" id="PTHR31516:SF17">
    <property type="entry name" value="STABILIZER OF AXONEMAL MICROTUBULES 2"/>
    <property type="match status" value="1"/>
</dbReference>
<dbReference type="GO" id="GO:0036126">
    <property type="term" value="C:sperm flagellum"/>
    <property type="evidence" value="ECO:0007669"/>
    <property type="project" value="TreeGrafter"/>
</dbReference>
<reference evidence="3 4" key="1">
    <citation type="submission" date="2020-08" db="EMBL/GenBank/DDBJ databases">
        <authorList>
            <person name="Hejnol A."/>
        </authorList>
    </citation>
    <scope>NUCLEOTIDE SEQUENCE [LARGE SCALE GENOMIC DNA]</scope>
</reference>
<sequence length="469" mass="55175">MSRPPSIVPQATRTVENCVKLPPLKECDNRKAGRLKASLIVDENLPTISEYKNEYIKHAHQLTKPMRPEEETTFNQDRLDDLTTNRVDYIRHEISKTKPIRKMDKYVSPETRMEDTTCYKTDFEKKKIDKRKPMKAKSEQKISEPFKGTPIYRTEYVEWPLSKPKQPAKAEYVRPNISFEGTPTYKTDFIRYNEKPRRLLKPNQDSIRADEPLETRTGYRMDFVKHPLPEKAKRKREVWQSNGSSFEGITNYTTDFIQKEYSRRENFKPSVTSFESNDPLENRTTQRDDYIKWEVTSNKIQPLPEYEPPTEPIDSRTTHSMDFTQKPYSKVESIKVIGEKKVLEPFEDKTNYSQDYQNWKGEKAKPNPRKNYEPLSAKFEGIPTYASDFVEHEFAKRQPIKPNSDDMNRDANRFDENTIYRIDYTKKAIPKQRVLEETSGGSVVWYEPISHRPFLSMTENENAEGLACK</sequence>
<dbReference type="InterPro" id="IPR033336">
    <property type="entry name" value="SAXO1/2"/>
</dbReference>
<keyword evidence="4" id="KW-1185">Reference proteome</keyword>
<dbReference type="EMBL" id="CAJFCJ010000028">
    <property type="protein sequence ID" value="CAD5125628.1"/>
    <property type="molecule type" value="Genomic_DNA"/>
</dbReference>
<dbReference type="GO" id="GO:0005879">
    <property type="term" value="C:axonemal microtubule"/>
    <property type="evidence" value="ECO:0007669"/>
    <property type="project" value="TreeGrafter"/>
</dbReference>
<comment type="caution">
    <text evidence="3">The sequence shown here is derived from an EMBL/GenBank/DDBJ whole genome shotgun (WGS) entry which is preliminary data.</text>
</comment>
<proteinExistence type="inferred from homology"/>
<evidence type="ECO:0000256" key="1">
    <source>
        <dbReference type="ARBA" id="ARBA00008738"/>
    </source>
</evidence>
<evidence type="ECO:0000256" key="2">
    <source>
        <dbReference type="SAM" id="MobiDB-lite"/>
    </source>
</evidence>
<name>A0A7I8WBZ0_9ANNE</name>
<dbReference type="PANTHER" id="PTHR31516">
    <property type="entry name" value="STABILIZER OF AXONEMAL MICROTUBULES 2"/>
    <property type="match status" value="1"/>
</dbReference>
<dbReference type="GO" id="GO:0036064">
    <property type="term" value="C:ciliary basal body"/>
    <property type="evidence" value="ECO:0007669"/>
    <property type="project" value="TreeGrafter"/>
</dbReference>
<dbReference type="AlphaFoldDB" id="A0A7I8WBZ0"/>
<organism evidence="3 4">
    <name type="scientific">Dimorphilus gyrociliatus</name>
    <dbReference type="NCBI Taxonomy" id="2664684"/>
    <lineage>
        <taxon>Eukaryota</taxon>
        <taxon>Metazoa</taxon>
        <taxon>Spiralia</taxon>
        <taxon>Lophotrochozoa</taxon>
        <taxon>Annelida</taxon>
        <taxon>Polychaeta</taxon>
        <taxon>Polychaeta incertae sedis</taxon>
        <taxon>Dinophilidae</taxon>
        <taxon>Dimorphilus</taxon>
    </lineage>
</organism>
<dbReference type="GO" id="GO:0008017">
    <property type="term" value="F:microtubule binding"/>
    <property type="evidence" value="ECO:0007669"/>
    <property type="project" value="InterPro"/>
</dbReference>
<gene>
    <name evidence="3" type="ORF">DGYR_LOCUS12974</name>
</gene>
<dbReference type="Pfam" id="PF05217">
    <property type="entry name" value="SAXO1-2"/>
    <property type="match status" value="1"/>
</dbReference>